<feature type="region of interest" description="Disordered" evidence="1">
    <location>
        <begin position="530"/>
        <end position="555"/>
    </location>
</feature>
<feature type="compositionally biased region" description="Basic and acidic residues" evidence="1">
    <location>
        <begin position="265"/>
        <end position="274"/>
    </location>
</feature>
<organism evidence="2 3">
    <name type="scientific">Hortaea werneckii</name>
    <name type="common">Black yeast</name>
    <name type="synonym">Cladosporium werneckii</name>
    <dbReference type="NCBI Taxonomy" id="91943"/>
    <lineage>
        <taxon>Eukaryota</taxon>
        <taxon>Fungi</taxon>
        <taxon>Dikarya</taxon>
        <taxon>Ascomycota</taxon>
        <taxon>Pezizomycotina</taxon>
        <taxon>Dothideomycetes</taxon>
        <taxon>Dothideomycetidae</taxon>
        <taxon>Mycosphaerellales</taxon>
        <taxon>Teratosphaeriaceae</taxon>
        <taxon>Hortaea</taxon>
    </lineage>
</organism>
<evidence type="ECO:0000256" key="1">
    <source>
        <dbReference type="SAM" id="MobiDB-lite"/>
    </source>
</evidence>
<feature type="region of interest" description="Disordered" evidence="1">
    <location>
        <begin position="125"/>
        <end position="513"/>
    </location>
</feature>
<feature type="compositionally biased region" description="Basic residues" evidence="1">
    <location>
        <begin position="146"/>
        <end position="157"/>
    </location>
</feature>
<reference evidence="2 3" key="1">
    <citation type="journal article" date="2018" name="BMC Genomics">
        <title>Genomic evidence for intraspecific hybridization in a clonal and extremely halotolerant yeast.</title>
        <authorList>
            <person name="Gostincar C."/>
            <person name="Stajich J.E."/>
            <person name="Zupancic J."/>
            <person name="Zalar P."/>
            <person name="Gunde-Cimerman N."/>
        </authorList>
    </citation>
    <scope>NUCLEOTIDE SEQUENCE [LARGE SCALE GENOMIC DNA]</scope>
    <source>
        <strain evidence="2 3">EXF-2788</strain>
    </source>
</reference>
<sequence>MEGGLAVSEGNGRQRVNDRFHAICRVPNFVSFQESWNMSTTGHKGASAKPDRKRLHITPFNPDLLDRFIPLSLRPEASNISFHALQTYPERGFGYVELPVMEADKLKKKLNGSVLKGTKVKIEEAKPEKKRKVQPEESEDEDERAARKKAKKEKRRKREEGVISGHQLEEGRRIKRGWKDDEKEKKSKKKSKKGEDGGDNAESLEGKKLRFKTSIPPNLTPVEEKSKKSKDKKEKKGKNATVVEEFKKSHKPINAGAPSKKHHAAQFEEGKGWVDEEGNVIEPAPVSKRPKKTKRDSPAETPKATNDEAVRQEAPAPESSPSDVASSSDESSIPDDESSVLSESSVVSESEDDAESSPATPPPAKGAAASTEAQDLQPKEVHPLEALFKRPAAPESASKPKPQPIDTSFSFFQSGDIEEDDDEQMGEAVLPPQTPHTKQDMEWRGTRSAAPTPDTAAIGRKFSFPFAHDDDEDEHDEDGVDDSMADTGYAVESATNAHQFLAQGATQGADREESEFRKWFFENRGDLNRGWKKRRREERKAKRQRENRRLSRRVV</sequence>
<feature type="compositionally biased region" description="Acidic residues" evidence="1">
    <location>
        <begin position="416"/>
        <end position="425"/>
    </location>
</feature>
<dbReference type="EMBL" id="QWIR01000008">
    <property type="protein sequence ID" value="RMY95196.1"/>
    <property type="molecule type" value="Genomic_DNA"/>
</dbReference>
<feature type="compositionally biased region" description="Low complexity" evidence="1">
    <location>
        <begin position="389"/>
        <end position="400"/>
    </location>
</feature>
<feature type="compositionally biased region" description="Basic and acidic residues" evidence="1">
    <location>
        <begin position="167"/>
        <end position="185"/>
    </location>
</feature>
<feature type="compositionally biased region" description="Acidic residues" evidence="1">
    <location>
        <begin position="469"/>
        <end position="484"/>
    </location>
</feature>
<accession>A0A3M7G352</accession>
<comment type="caution">
    <text evidence="2">The sequence shown here is derived from an EMBL/GenBank/DDBJ whole genome shotgun (WGS) entry which is preliminary data.</text>
</comment>
<proteinExistence type="predicted"/>
<feature type="compositionally biased region" description="Basic and acidic residues" evidence="1">
    <location>
        <begin position="222"/>
        <end position="234"/>
    </location>
</feature>
<name>A0A3M7G352_HORWE</name>
<feature type="compositionally biased region" description="Low complexity" evidence="1">
    <location>
        <begin position="313"/>
        <end position="331"/>
    </location>
</feature>
<evidence type="ECO:0000313" key="3">
    <source>
        <dbReference type="Proteomes" id="UP000268823"/>
    </source>
</evidence>
<feature type="compositionally biased region" description="Low complexity" evidence="1">
    <location>
        <begin position="339"/>
        <end position="348"/>
    </location>
</feature>
<protein>
    <submittedName>
        <fullName evidence="2">Uncharacterized protein</fullName>
    </submittedName>
</protein>
<dbReference type="VEuPathDB" id="FungiDB:BTJ68_04909"/>
<dbReference type="AlphaFoldDB" id="A0A3M7G352"/>
<dbReference type="Proteomes" id="UP000268823">
    <property type="component" value="Unassembled WGS sequence"/>
</dbReference>
<gene>
    <name evidence="2" type="ORF">D0861_00881</name>
</gene>
<evidence type="ECO:0000313" key="2">
    <source>
        <dbReference type="EMBL" id="RMY95196.1"/>
    </source>
</evidence>
<dbReference type="OrthoDB" id="3595585at2759"/>